<dbReference type="AlphaFoldDB" id="A0A429LA98"/>
<name>A0A429LA98_ACIBA</name>
<gene>
    <name evidence="1" type="ORF">EA722_19710</name>
</gene>
<reference evidence="1 2" key="1">
    <citation type="submission" date="2018-10" db="EMBL/GenBank/DDBJ databases">
        <title>GWAS and RNA-Seq identify cryptic mechanisms of antimicrobial resistance in Acinetobacter baumannii.</title>
        <authorList>
            <person name="Sahl J.W."/>
        </authorList>
    </citation>
    <scope>NUCLEOTIDE SEQUENCE [LARGE SCALE GENOMIC DNA]</scope>
    <source>
        <strain evidence="1 2">TG31299</strain>
    </source>
</reference>
<dbReference type="InterPro" id="IPR054658">
    <property type="entry name" value="Extrcyto_LP"/>
</dbReference>
<sequence length="134" mass="15325">MKKLIYPIFLPILFVLSACEEQSKDLNIEIKKDQLCIFTNKPKNYGKDNFLVHIGKIDFSKEYKSEYEKAYAKTILPVEESNCVYIPLSKIKKDTPYKVTLSTINSSFSAHICVQQEGSQSSLKYLEAGKDVCK</sequence>
<dbReference type="NCBIfam" id="NF045616">
    <property type="entry name" value="Acin_mostly_LP"/>
    <property type="match status" value="1"/>
</dbReference>
<proteinExistence type="predicted"/>
<dbReference type="PROSITE" id="PS51257">
    <property type="entry name" value="PROKAR_LIPOPROTEIN"/>
    <property type="match status" value="1"/>
</dbReference>
<comment type="caution">
    <text evidence="1">The sequence shown here is derived from an EMBL/GenBank/DDBJ whole genome shotgun (WGS) entry which is preliminary data.</text>
</comment>
<evidence type="ECO:0000313" key="1">
    <source>
        <dbReference type="EMBL" id="RSP67628.1"/>
    </source>
</evidence>
<protein>
    <submittedName>
        <fullName evidence="1">Uncharacterized protein</fullName>
    </submittedName>
</protein>
<dbReference type="Proteomes" id="UP000269597">
    <property type="component" value="Unassembled WGS sequence"/>
</dbReference>
<dbReference type="RefSeq" id="WP_004835456.1">
    <property type="nucleotide sequence ID" value="NZ_AP024802.1"/>
</dbReference>
<dbReference type="EMBL" id="RFBY01000161">
    <property type="protein sequence ID" value="RSP67628.1"/>
    <property type="molecule type" value="Genomic_DNA"/>
</dbReference>
<evidence type="ECO:0000313" key="2">
    <source>
        <dbReference type="Proteomes" id="UP000269597"/>
    </source>
</evidence>
<accession>A0A429LA98</accession>
<organism evidence="1 2">
    <name type="scientific">Acinetobacter baumannii</name>
    <dbReference type="NCBI Taxonomy" id="470"/>
    <lineage>
        <taxon>Bacteria</taxon>
        <taxon>Pseudomonadati</taxon>
        <taxon>Pseudomonadota</taxon>
        <taxon>Gammaproteobacteria</taxon>
        <taxon>Moraxellales</taxon>
        <taxon>Moraxellaceae</taxon>
        <taxon>Acinetobacter</taxon>
        <taxon>Acinetobacter calcoaceticus/baumannii complex</taxon>
    </lineage>
</organism>